<feature type="transmembrane region" description="Helical" evidence="10">
    <location>
        <begin position="517"/>
        <end position="539"/>
    </location>
</feature>
<dbReference type="SMART" id="SM00063">
    <property type="entry name" value="FRI"/>
    <property type="match status" value="1"/>
</dbReference>
<evidence type="ECO:0000256" key="9">
    <source>
        <dbReference type="SAM" id="MobiDB-lite"/>
    </source>
</evidence>
<dbReference type="Gene3D" id="1.10.2000.10">
    <property type="entry name" value="Frizzled cysteine-rich domain"/>
    <property type="match status" value="1"/>
</dbReference>
<dbReference type="InterPro" id="IPR000539">
    <property type="entry name" value="Frizzled/Smoothened_7TM"/>
</dbReference>
<dbReference type="Pfam" id="PF01534">
    <property type="entry name" value="Frizzled"/>
    <property type="match status" value="1"/>
</dbReference>
<evidence type="ECO:0000256" key="2">
    <source>
        <dbReference type="ARBA" id="ARBA00008077"/>
    </source>
</evidence>
<feature type="region of interest" description="Disordered" evidence="9">
    <location>
        <begin position="790"/>
        <end position="818"/>
    </location>
</feature>
<dbReference type="SMART" id="SM01330">
    <property type="entry name" value="Frizzled"/>
    <property type="match status" value="1"/>
</dbReference>
<keyword evidence="6 10" id="KW-0472">Membrane</keyword>
<dbReference type="OrthoDB" id="5959102at2759"/>
<accession>A0A7R8W5U9</accession>
<dbReference type="GO" id="GO:0060070">
    <property type="term" value="P:canonical Wnt signaling pathway"/>
    <property type="evidence" value="ECO:0007669"/>
    <property type="project" value="TreeGrafter"/>
</dbReference>
<feature type="compositionally biased region" description="Basic and acidic residues" evidence="9">
    <location>
        <begin position="808"/>
        <end position="818"/>
    </location>
</feature>
<evidence type="ECO:0000256" key="5">
    <source>
        <dbReference type="ARBA" id="ARBA00022989"/>
    </source>
</evidence>
<evidence type="ECO:0000256" key="1">
    <source>
        <dbReference type="ARBA" id="ARBA00004141"/>
    </source>
</evidence>
<feature type="transmembrane region" description="Helical" evidence="10">
    <location>
        <begin position="470"/>
        <end position="490"/>
    </location>
</feature>
<evidence type="ECO:0000256" key="7">
    <source>
        <dbReference type="ARBA" id="ARBA00023157"/>
    </source>
</evidence>
<feature type="transmembrane region" description="Helical" evidence="10">
    <location>
        <begin position="347"/>
        <end position="369"/>
    </location>
</feature>
<keyword evidence="4 10" id="KW-0812">Transmembrane</keyword>
<comment type="subcellular location">
    <subcellularLocation>
        <location evidence="1">Membrane</location>
        <topology evidence="1">Multi-pass membrane protein</topology>
    </subcellularLocation>
</comment>
<dbReference type="PROSITE" id="PS50038">
    <property type="entry name" value="FZ"/>
    <property type="match status" value="1"/>
</dbReference>
<dbReference type="SUPFAM" id="SSF63501">
    <property type="entry name" value="Frizzled cysteine-rich domain"/>
    <property type="match status" value="1"/>
</dbReference>
<dbReference type="InterPro" id="IPR015526">
    <property type="entry name" value="Frizzled/SFRP"/>
</dbReference>
<dbReference type="InterPro" id="IPR036790">
    <property type="entry name" value="Frizzled_dom_sf"/>
</dbReference>
<sequence length="818" mass="91103">MLANPAPNFCAVSEDRNVTRRAESSPTWGDRDGSKNLHGSIETLLSFLAGNVNVLSLPAFRVLCGGFSSGHPLMDLSLGAVTTMVWPVVLPFLFFFPAYCSSLGTLLGGEEHQCEPISIDLCQGLGYNETLMPNLVGDHKQQDAFFNIQSFTPLIQIGCSSQIRLFLCAAYVPMCSPHVPNPIGPCRSMCESVRDRCSYVMDRFGIPWPLNLNCSKFPAENNHITMCMEGPGEREDPPSYQTSIVPGRMSPRPSDPYRPPPPSVMVDPEASLPPVKTEDVSSSSPPSPHATTSHCAETPLTSAPPCSGYLQGKGATAFLYVCRSQRCAQLCHEEGLFTRENQRFAEICMGIWAGLCLLSTVFTILTFLLDAANFQYPERPVALLSLCYALMAIAVVVRLVAGRDVIACQSFAKESILVLEGLGNAGCAIIFLLLYYFGLAASLWWFVLCLCLLLTKGLKWRSVDVAQKGAIFHVIAWCIPGVLTLVVLILRKVEADDLTGLCHVGSQSPESLFQFTIMPHLIVLVTGVLCLLLTVWLSWRRHRQHRRNSNMSAPTYPKSQKELDERAVLFRHRRNSNMSAPTYPKSQKELDERAVLFRVGVLAGACAVPLGCLIGTYFYEYRNRESWLAGDSLPNMDVFQTKIFMTFVIGITSGFWMWSTTKTLRAWKRGRICCEGKHFKFYKKKKRDRRHIKFESVTNLAKVFHVQWYDFHCRTCWRGHHKETLFPSYIRQPASLPSSQPLMVHTQPPQGHEAALLTGSHRSTGPFPTPLSNPPCHSSSNFYHQIPSFSVTPAPSRSTQSGGGASYLREHPSREMIL</sequence>
<feature type="region of interest" description="Disordered" evidence="9">
    <location>
        <begin position="227"/>
        <end position="296"/>
    </location>
</feature>
<keyword evidence="5 10" id="KW-1133">Transmembrane helix</keyword>
<dbReference type="GO" id="GO:0042813">
    <property type="term" value="F:Wnt receptor activity"/>
    <property type="evidence" value="ECO:0007669"/>
    <property type="project" value="TreeGrafter"/>
</dbReference>
<evidence type="ECO:0000256" key="8">
    <source>
        <dbReference type="ARBA" id="ARBA00023170"/>
    </source>
</evidence>
<reference evidence="11" key="1">
    <citation type="submission" date="2020-11" db="EMBL/GenBank/DDBJ databases">
        <authorList>
            <person name="Tran Van P."/>
        </authorList>
    </citation>
    <scope>NUCLEOTIDE SEQUENCE</scope>
</reference>
<feature type="compositionally biased region" description="Pro residues" evidence="9">
    <location>
        <begin position="253"/>
        <end position="263"/>
    </location>
</feature>
<dbReference type="PROSITE" id="PS50261">
    <property type="entry name" value="G_PROTEIN_RECEP_F2_4"/>
    <property type="match status" value="1"/>
</dbReference>
<protein>
    <submittedName>
        <fullName evidence="11">Uncharacterized protein</fullName>
    </submittedName>
</protein>
<keyword evidence="3" id="KW-0217">Developmental protein</keyword>
<keyword evidence="7" id="KW-1015">Disulfide bond</keyword>
<dbReference type="PANTHER" id="PTHR11309:SF23">
    <property type="entry name" value="FRIZZLED-4"/>
    <property type="match status" value="1"/>
</dbReference>
<feature type="transmembrane region" description="Helical" evidence="10">
    <location>
        <begin position="639"/>
        <end position="659"/>
    </location>
</feature>
<dbReference type="GO" id="GO:0005886">
    <property type="term" value="C:plasma membrane"/>
    <property type="evidence" value="ECO:0007669"/>
    <property type="project" value="TreeGrafter"/>
</dbReference>
<feature type="transmembrane region" description="Helical" evidence="10">
    <location>
        <begin position="595"/>
        <end position="619"/>
    </location>
</feature>
<evidence type="ECO:0000256" key="4">
    <source>
        <dbReference type="ARBA" id="ARBA00022692"/>
    </source>
</evidence>
<dbReference type="AlphaFoldDB" id="A0A7R8W5U9"/>
<evidence type="ECO:0000256" key="3">
    <source>
        <dbReference type="ARBA" id="ARBA00022473"/>
    </source>
</evidence>
<dbReference type="InterPro" id="IPR017981">
    <property type="entry name" value="GPCR_2-like_7TM"/>
</dbReference>
<evidence type="ECO:0000313" key="11">
    <source>
        <dbReference type="EMBL" id="CAD7222733.1"/>
    </source>
</evidence>
<feature type="transmembrane region" description="Helical" evidence="10">
    <location>
        <begin position="416"/>
        <end position="436"/>
    </location>
</feature>
<dbReference type="EMBL" id="OB660098">
    <property type="protein sequence ID" value="CAD7222733.1"/>
    <property type="molecule type" value="Genomic_DNA"/>
</dbReference>
<feature type="transmembrane region" description="Helical" evidence="10">
    <location>
        <begin position="381"/>
        <end position="401"/>
    </location>
</feature>
<name>A0A7R8W5U9_9CRUS</name>
<dbReference type="GO" id="GO:0035567">
    <property type="term" value="P:non-canonical Wnt signaling pathway"/>
    <property type="evidence" value="ECO:0007669"/>
    <property type="project" value="TreeGrafter"/>
</dbReference>
<keyword evidence="8" id="KW-0675">Receptor</keyword>
<evidence type="ECO:0000256" key="10">
    <source>
        <dbReference type="SAM" id="Phobius"/>
    </source>
</evidence>
<proteinExistence type="inferred from homology"/>
<feature type="transmembrane region" description="Helical" evidence="10">
    <location>
        <begin position="442"/>
        <end position="458"/>
    </location>
</feature>
<feature type="compositionally biased region" description="Polar residues" evidence="9">
    <location>
        <begin position="790"/>
        <end position="800"/>
    </location>
</feature>
<gene>
    <name evidence="11" type="ORF">CTOB1V02_LOCUS732</name>
</gene>
<dbReference type="Gene3D" id="1.20.1070.10">
    <property type="entry name" value="Rhodopsin 7-helix transmembrane proteins"/>
    <property type="match status" value="1"/>
</dbReference>
<comment type="similarity">
    <text evidence="2">Belongs to the G-protein coupled receptor Fz/Smo family.</text>
</comment>
<dbReference type="PANTHER" id="PTHR11309">
    <property type="entry name" value="FRIZZLED"/>
    <property type="match status" value="1"/>
</dbReference>
<evidence type="ECO:0000256" key="6">
    <source>
        <dbReference type="ARBA" id="ARBA00023136"/>
    </source>
</evidence>
<organism evidence="11">
    <name type="scientific">Cyprideis torosa</name>
    <dbReference type="NCBI Taxonomy" id="163714"/>
    <lineage>
        <taxon>Eukaryota</taxon>
        <taxon>Metazoa</taxon>
        <taxon>Ecdysozoa</taxon>
        <taxon>Arthropoda</taxon>
        <taxon>Crustacea</taxon>
        <taxon>Oligostraca</taxon>
        <taxon>Ostracoda</taxon>
        <taxon>Podocopa</taxon>
        <taxon>Podocopida</taxon>
        <taxon>Cytherocopina</taxon>
        <taxon>Cytheroidea</taxon>
        <taxon>Cytherideidae</taxon>
        <taxon>Cyprideis</taxon>
    </lineage>
</organism>
<dbReference type="InterPro" id="IPR020067">
    <property type="entry name" value="Frizzled_dom"/>
</dbReference>
<dbReference type="PRINTS" id="PR00489">
    <property type="entry name" value="FRIZZLED"/>
</dbReference>
<dbReference type="Pfam" id="PF01392">
    <property type="entry name" value="Fz"/>
    <property type="match status" value="1"/>
</dbReference>
<dbReference type="GO" id="GO:0017147">
    <property type="term" value="F:Wnt-protein binding"/>
    <property type="evidence" value="ECO:0007669"/>
    <property type="project" value="TreeGrafter"/>
</dbReference>
<feature type="transmembrane region" description="Helical" evidence="10">
    <location>
        <begin position="76"/>
        <end position="96"/>
    </location>
</feature>